<protein>
    <submittedName>
        <fullName evidence="2">Uncharacterized protein</fullName>
    </submittedName>
</protein>
<accession>A0AAD5F6H9</accession>
<organism evidence="2 3">
    <name type="scientific">Prunus dulcis</name>
    <name type="common">Almond</name>
    <name type="synonym">Amygdalus dulcis</name>
    <dbReference type="NCBI Taxonomy" id="3755"/>
    <lineage>
        <taxon>Eukaryota</taxon>
        <taxon>Viridiplantae</taxon>
        <taxon>Streptophyta</taxon>
        <taxon>Embryophyta</taxon>
        <taxon>Tracheophyta</taxon>
        <taxon>Spermatophyta</taxon>
        <taxon>Magnoliopsida</taxon>
        <taxon>eudicotyledons</taxon>
        <taxon>Gunneridae</taxon>
        <taxon>Pentapetalae</taxon>
        <taxon>rosids</taxon>
        <taxon>fabids</taxon>
        <taxon>Rosales</taxon>
        <taxon>Rosaceae</taxon>
        <taxon>Amygdaloideae</taxon>
        <taxon>Amygdaleae</taxon>
        <taxon>Prunus</taxon>
    </lineage>
</organism>
<keyword evidence="3" id="KW-1185">Reference proteome</keyword>
<evidence type="ECO:0000256" key="1">
    <source>
        <dbReference type="SAM" id="MobiDB-lite"/>
    </source>
</evidence>
<sequence>MFFSFPSFSLCEDEQLPCSICEDGENSAVRPPFEAPFLAKASSLPPLPSPPLFSDRKPGKRRWRRRENQLKLSTSPVTFPAISSCAVTWNRYSDHAYAAGGTLSGSSSVGLLGGLCQNFGKESRFLVSGPGIGVMSEQRRGPLRFPGNSGAGPVTPSLPLWFLFLELTSNFPVGHPSWNCFSPNSLNFRVPMTPKPVSSQKNSC</sequence>
<gene>
    <name evidence="2" type="ORF">L3X38_007904</name>
</gene>
<dbReference type="AlphaFoldDB" id="A0AAD5F6H9"/>
<name>A0AAD5F6H9_PRUDU</name>
<evidence type="ECO:0000313" key="3">
    <source>
        <dbReference type="Proteomes" id="UP001054821"/>
    </source>
</evidence>
<feature type="region of interest" description="Disordered" evidence="1">
    <location>
        <begin position="46"/>
        <end position="65"/>
    </location>
</feature>
<evidence type="ECO:0000313" key="2">
    <source>
        <dbReference type="EMBL" id="KAI5355009.1"/>
    </source>
</evidence>
<reference evidence="2 3" key="1">
    <citation type="journal article" date="2022" name="G3 (Bethesda)">
        <title>Whole-genome sequence and methylome profiling of the almond [Prunus dulcis (Mill.) D.A. Webb] cultivar 'Nonpareil'.</title>
        <authorList>
            <person name="D'Amico-Willman K.M."/>
            <person name="Ouma W.Z."/>
            <person name="Meulia T."/>
            <person name="Sideli G.M."/>
            <person name="Gradziel T.M."/>
            <person name="Fresnedo-Ramirez J."/>
        </authorList>
    </citation>
    <scope>NUCLEOTIDE SEQUENCE [LARGE SCALE GENOMIC DNA]</scope>
    <source>
        <strain evidence="2">Clone GOH B32 T37-40</strain>
    </source>
</reference>
<dbReference type="EMBL" id="JAJFAZ020000001">
    <property type="protein sequence ID" value="KAI5355009.1"/>
    <property type="molecule type" value="Genomic_DNA"/>
</dbReference>
<proteinExistence type="predicted"/>
<comment type="caution">
    <text evidence="2">The sequence shown here is derived from an EMBL/GenBank/DDBJ whole genome shotgun (WGS) entry which is preliminary data.</text>
</comment>
<dbReference type="Proteomes" id="UP001054821">
    <property type="component" value="Chromosome 1"/>
</dbReference>